<keyword evidence="2" id="KW-1185">Reference proteome</keyword>
<evidence type="ECO:0000313" key="1">
    <source>
        <dbReference type="EMBL" id="RDX43578.1"/>
    </source>
</evidence>
<reference evidence="1 2" key="1">
    <citation type="journal article" date="2018" name="Biotechnol. Biofuels">
        <title>Integrative visual omics of the white-rot fungus Polyporus brumalis exposes the biotechnological potential of its oxidative enzymes for delignifying raw plant biomass.</title>
        <authorList>
            <person name="Miyauchi S."/>
            <person name="Rancon A."/>
            <person name="Drula E."/>
            <person name="Hage H."/>
            <person name="Chaduli D."/>
            <person name="Favel A."/>
            <person name="Grisel S."/>
            <person name="Henrissat B."/>
            <person name="Herpoel-Gimbert I."/>
            <person name="Ruiz-Duenas F.J."/>
            <person name="Chevret D."/>
            <person name="Hainaut M."/>
            <person name="Lin J."/>
            <person name="Wang M."/>
            <person name="Pangilinan J."/>
            <person name="Lipzen A."/>
            <person name="Lesage-Meessen L."/>
            <person name="Navarro D."/>
            <person name="Riley R."/>
            <person name="Grigoriev I.V."/>
            <person name="Zhou S."/>
            <person name="Raouche S."/>
            <person name="Rosso M.N."/>
        </authorList>
    </citation>
    <scope>NUCLEOTIDE SEQUENCE [LARGE SCALE GENOMIC DNA]</scope>
    <source>
        <strain evidence="1 2">BRFM 1820</strain>
    </source>
</reference>
<dbReference type="EMBL" id="KZ857462">
    <property type="protein sequence ID" value="RDX43578.1"/>
    <property type="molecule type" value="Genomic_DNA"/>
</dbReference>
<proteinExistence type="predicted"/>
<sequence>MPRPPTSLRLPAARTRALGSRDGWQQSAIKVFRLVARPATLWHRPCRFAVPLQAARSQGWTRCTVGVYRIASVAGIGGWRVRSALRDVDYQGTEHEAPRRAWASRLSVCGLTVVQPLHCCLRVRPALSPSSRTFLRSLGEIKRAVGALCAAGEWQNSRIVVPSMRGSRRDCSREAQSASPAAGSPVPNLRIARIVLCTLGGCTAYASAFLRRIRPGSSFCGVCCRRASGV</sequence>
<protein>
    <submittedName>
        <fullName evidence="1">Uncharacterized protein</fullName>
    </submittedName>
</protein>
<evidence type="ECO:0000313" key="2">
    <source>
        <dbReference type="Proteomes" id="UP000256964"/>
    </source>
</evidence>
<organism evidence="1 2">
    <name type="scientific">Lentinus brumalis</name>
    <dbReference type="NCBI Taxonomy" id="2498619"/>
    <lineage>
        <taxon>Eukaryota</taxon>
        <taxon>Fungi</taxon>
        <taxon>Dikarya</taxon>
        <taxon>Basidiomycota</taxon>
        <taxon>Agaricomycotina</taxon>
        <taxon>Agaricomycetes</taxon>
        <taxon>Polyporales</taxon>
        <taxon>Polyporaceae</taxon>
        <taxon>Lentinus</taxon>
    </lineage>
</organism>
<dbReference type="AlphaFoldDB" id="A0A371CTG0"/>
<gene>
    <name evidence="1" type="ORF">OH76DRAFT_1189898</name>
</gene>
<name>A0A371CTG0_9APHY</name>
<dbReference type="Proteomes" id="UP000256964">
    <property type="component" value="Unassembled WGS sequence"/>
</dbReference>
<accession>A0A371CTG0</accession>